<keyword evidence="3" id="KW-1185">Reference proteome</keyword>
<reference evidence="3" key="1">
    <citation type="submission" date="2015-11" db="EMBL/GenBank/DDBJ databases">
        <authorList>
            <person name="Varghese N."/>
        </authorList>
    </citation>
    <scope>NUCLEOTIDE SEQUENCE [LARGE SCALE GENOMIC DNA]</scope>
    <source>
        <strain evidence="3">DSM 45899</strain>
    </source>
</reference>
<proteinExistence type="predicted"/>
<sequence length="309" mass="31034">MTAPGLTGAEATAPRSSALADLGILIEEQGSVLKATMPAVANLAVPGTTAMRICALCALADTQLGLLAVRELGPRVPVTLALDVHLFQPVPVSLPPARAEGPAGAAGSVGAAGPVSMVHATGRVVKAGRAVLVTAIEFADDTGRPLGVGTALFMVAPDPMLLMPPGMRPLDLFATTSGELAQPYAQRLGCRRVGAGVASLPFTDDVVNASGTLNGGILPLAVEEAVLSAAPGSYLTSLSLQYLRPVRRGPAVARAEVRGDVGTVEVHDAGTDALAVVATARTSPAHTVTRTSADAAGASAPAPEQRSRG</sequence>
<dbReference type="EMBL" id="FAOZ01000009">
    <property type="protein sequence ID" value="CUU56936.1"/>
    <property type="molecule type" value="Genomic_DNA"/>
</dbReference>
<dbReference type="AlphaFoldDB" id="A0A0S4QPT5"/>
<feature type="compositionally biased region" description="Low complexity" evidence="1">
    <location>
        <begin position="292"/>
        <end position="303"/>
    </location>
</feature>
<dbReference type="SUPFAM" id="SSF54637">
    <property type="entry name" value="Thioesterase/thiol ester dehydrase-isomerase"/>
    <property type="match status" value="2"/>
</dbReference>
<gene>
    <name evidence="2" type="ORF">Ga0074812_109156</name>
</gene>
<feature type="region of interest" description="Disordered" evidence="1">
    <location>
        <begin position="285"/>
        <end position="309"/>
    </location>
</feature>
<dbReference type="Gene3D" id="3.10.129.10">
    <property type="entry name" value="Hotdog Thioesterase"/>
    <property type="match status" value="2"/>
</dbReference>
<dbReference type="Proteomes" id="UP000198802">
    <property type="component" value="Unassembled WGS sequence"/>
</dbReference>
<evidence type="ECO:0000313" key="3">
    <source>
        <dbReference type="Proteomes" id="UP000198802"/>
    </source>
</evidence>
<protein>
    <submittedName>
        <fullName evidence="2">Acyl-coenzyme A thioesterase PaaI, contains HGG motif</fullName>
    </submittedName>
</protein>
<evidence type="ECO:0000256" key="1">
    <source>
        <dbReference type="SAM" id="MobiDB-lite"/>
    </source>
</evidence>
<name>A0A0S4QPT5_9ACTN</name>
<evidence type="ECO:0000313" key="2">
    <source>
        <dbReference type="EMBL" id="CUU56936.1"/>
    </source>
</evidence>
<accession>A0A0S4QPT5</accession>
<dbReference type="InterPro" id="IPR029069">
    <property type="entry name" value="HotDog_dom_sf"/>
</dbReference>
<organism evidence="2 3">
    <name type="scientific">Parafrankia irregularis</name>
    <dbReference type="NCBI Taxonomy" id="795642"/>
    <lineage>
        <taxon>Bacteria</taxon>
        <taxon>Bacillati</taxon>
        <taxon>Actinomycetota</taxon>
        <taxon>Actinomycetes</taxon>
        <taxon>Frankiales</taxon>
        <taxon>Frankiaceae</taxon>
        <taxon>Parafrankia</taxon>
    </lineage>
</organism>